<evidence type="ECO:0000256" key="9">
    <source>
        <dbReference type="PROSITE-ProRule" id="PRU10141"/>
    </source>
</evidence>
<evidence type="ECO:0000256" key="3">
    <source>
        <dbReference type="ARBA" id="ARBA00022679"/>
    </source>
</evidence>
<organism evidence="11 12">
    <name type="scientific">Eruca vesicaria subsp. sativa</name>
    <name type="common">Garden rocket</name>
    <name type="synonym">Eruca sativa</name>
    <dbReference type="NCBI Taxonomy" id="29727"/>
    <lineage>
        <taxon>Eukaryota</taxon>
        <taxon>Viridiplantae</taxon>
        <taxon>Streptophyta</taxon>
        <taxon>Embryophyta</taxon>
        <taxon>Tracheophyta</taxon>
        <taxon>Spermatophyta</taxon>
        <taxon>Magnoliopsida</taxon>
        <taxon>eudicotyledons</taxon>
        <taxon>Gunneridae</taxon>
        <taxon>Pentapetalae</taxon>
        <taxon>rosids</taxon>
        <taxon>malvids</taxon>
        <taxon>Brassicales</taxon>
        <taxon>Brassicaceae</taxon>
        <taxon>Brassiceae</taxon>
        <taxon>Eruca</taxon>
    </lineage>
</organism>
<dbReference type="EMBL" id="CAKOAT010585153">
    <property type="protein sequence ID" value="CAH8383346.1"/>
    <property type="molecule type" value="Genomic_DNA"/>
</dbReference>
<comment type="caution">
    <text evidence="11">The sequence shown here is derived from an EMBL/GenBank/DDBJ whole genome shotgun (WGS) entry which is preliminary data.</text>
</comment>
<keyword evidence="5" id="KW-0418">Kinase</keyword>
<dbReference type="PROSITE" id="PS00107">
    <property type="entry name" value="PROTEIN_KINASE_ATP"/>
    <property type="match status" value="1"/>
</dbReference>
<sequence length="271" mass="30390">MGSSYHLPRHGCLSGFVGKITSSIRSSRMGLFNKTTPPGLPVPKKEEGPSAIRWRKGELIGCGAFGRVYMGMNLDSGELLAIKQFDLKIISFNCSKQWKGEDSGHIREIEEEVRLLKNLSHPNIVRYLGTVRESDSLNIFMEFVSGGSISSLLEKFGSFPEPITNVMVFWKWVLIYFPLCVSNYSSNLLISEALLIYGVLSWVHCDRDGYRKTSLDLPLSFILAEAHPPVPEDLSPEAKDFLLKCLHKFSAKEAIVAILEKYLLEEEEEAG</sequence>
<keyword evidence="3" id="KW-0808">Transferase</keyword>
<evidence type="ECO:0000256" key="4">
    <source>
        <dbReference type="ARBA" id="ARBA00022741"/>
    </source>
</evidence>
<comment type="catalytic activity">
    <reaction evidence="7">
        <text>L-threonyl-[protein] + ATP = O-phospho-L-threonyl-[protein] + ADP + H(+)</text>
        <dbReference type="Rhea" id="RHEA:46608"/>
        <dbReference type="Rhea" id="RHEA-COMP:11060"/>
        <dbReference type="Rhea" id="RHEA-COMP:11605"/>
        <dbReference type="ChEBI" id="CHEBI:15378"/>
        <dbReference type="ChEBI" id="CHEBI:30013"/>
        <dbReference type="ChEBI" id="CHEBI:30616"/>
        <dbReference type="ChEBI" id="CHEBI:61977"/>
        <dbReference type="ChEBI" id="CHEBI:456216"/>
        <dbReference type="EC" id="2.7.11.25"/>
    </reaction>
</comment>
<dbReference type="InterPro" id="IPR011009">
    <property type="entry name" value="Kinase-like_dom_sf"/>
</dbReference>
<accession>A0ABC8LI49</accession>
<evidence type="ECO:0000256" key="6">
    <source>
        <dbReference type="ARBA" id="ARBA00022840"/>
    </source>
</evidence>
<dbReference type="GO" id="GO:0004709">
    <property type="term" value="F:MAP kinase kinase kinase activity"/>
    <property type="evidence" value="ECO:0007669"/>
    <property type="project" value="UniProtKB-EC"/>
</dbReference>
<keyword evidence="12" id="KW-1185">Reference proteome</keyword>
<evidence type="ECO:0000259" key="10">
    <source>
        <dbReference type="PROSITE" id="PS50011"/>
    </source>
</evidence>
<reference evidence="11 12" key="1">
    <citation type="submission" date="2022-03" db="EMBL/GenBank/DDBJ databases">
        <authorList>
            <person name="Macdonald S."/>
            <person name="Ahmed S."/>
            <person name="Newling K."/>
        </authorList>
    </citation>
    <scope>NUCLEOTIDE SEQUENCE [LARGE SCALE GENOMIC DNA]</scope>
</reference>
<dbReference type="InterPro" id="IPR017441">
    <property type="entry name" value="Protein_kinase_ATP_BS"/>
</dbReference>
<gene>
    <name evidence="11" type="ORF">ERUC_LOCUS35829</name>
</gene>
<evidence type="ECO:0000256" key="8">
    <source>
        <dbReference type="ARBA" id="ARBA00048329"/>
    </source>
</evidence>
<feature type="binding site" evidence="9">
    <location>
        <position position="83"/>
    </location>
    <ligand>
        <name>ATP</name>
        <dbReference type="ChEBI" id="CHEBI:30616"/>
    </ligand>
</feature>
<evidence type="ECO:0000256" key="1">
    <source>
        <dbReference type="ARBA" id="ARBA00006529"/>
    </source>
</evidence>
<feature type="domain" description="Protein kinase" evidence="10">
    <location>
        <begin position="54"/>
        <end position="271"/>
    </location>
</feature>
<dbReference type="InterPro" id="IPR050538">
    <property type="entry name" value="MAP_kinase_kinase_kinase"/>
</dbReference>
<evidence type="ECO:0000256" key="2">
    <source>
        <dbReference type="ARBA" id="ARBA00012406"/>
    </source>
</evidence>
<evidence type="ECO:0000256" key="5">
    <source>
        <dbReference type="ARBA" id="ARBA00022777"/>
    </source>
</evidence>
<dbReference type="PROSITE" id="PS50011">
    <property type="entry name" value="PROTEIN_KINASE_DOM"/>
    <property type="match status" value="1"/>
</dbReference>
<evidence type="ECO:0000313" key="11">
    <source>
        <dbReference type="EMBL" id="CAH8383346.1"/>
    </source>
</evidence>
<name>A0ABC8LI49_ERUVS</name>
<proteinExistence type="inferred from homology"/>
<keyword evidence="4 9" id="KW-0547">Nucleotide-binding</keyword>
<dbReference type="GO" id="GO:0005524">
    <property type="term" value="F:ATP binding"/>
    <property type="evidence" value="ECO:0007669"/>
    <property type="project" value="UniProtKB-UniRule"/>
</dbReference>
<dbReference type="PANTHER" id="PTHR48016:SF56">
    <property type="entry name" value="MAPKK KINASE"/>
    <property type="match status" value="1"/>
</dbReference>
<protein>
    <recommendedName>
        <fullName evidence="2">mitogen-activated protein kinase kinase kinase</fullName>
        <ecNumber evidence="2">2.7.11.25</ecNumber>
    </recommendedName>
</protein>
<dbReference type="Gene3D" id="1.10.510.10">
    <property type="entry name" value="Transferase(Phosphotransferase) domain 1"/>
    <property type="match status" value="1"/>
</dbReference>
<dbReference type="EC" id="2.7.11.25" evidence="2"/>
<dbReference type="InterPro" id="IPR000719">
    <property type="entry name" value="Prot_kinase_dom"/>
</dbReference>
<dbReference type="Proteomes" id="UP001642260">
    <property type="component" value="Unassembled WGS sequence"/>
</dbReference>
<evidence type="ECO:0000313" key="12">
    <source>
        <dbReference type="Proteomes" id="UP001642260"/>
    </source>
</evidence>
<dbReference type="PANTHER" id="PTHR48016">
    <property type="entry name" value="MAP KINASE KINASE KINASE SSK2-RELATED-RELATED"/>
    <property type="match status" value="1"/>
</dbReference>
<dbReference type="Pfam" id="PF00069">
    <property type="entry name" value="Pkinase"/>
    <property type="match status" value="1"/>
</dbReference>
<keyword evidence="6 9" id="KW-0067">ATP-binding</keyword>
<comment type="catalytic activity">
    <reaction evidence="8">
        <text>L-seryl-[protein] + ATP = O-phospho-L-seryl-[protein] + ADP + H(+)</text>
        <dbReference type="Rhea" id="RHEA:17989"/>
        <dbReference type="Rhea" id="RHEA-COMP:9863"/>
        <dbReference type="Rhea" id="RHEA-COMP:11604"/>
        <dbReference type="ChEBI" id="CHEBI:15378"/>
        <dbReference type="ChEBI" id="CHEBI:29999"/>
        <dbReference type="ChEBI" id="CHEBI:30616"/>
        <dbReference type="ChEBI" id="CHEBI:83421"/>
        <dbReference type="ChEBI" id="CHEBI:456216"/>
        <dbReference type="EC" id="2.7.11.25"/>
    </reaction>
</comment>
<evidence type="ECO:0000256" key="7">
    <source>
        <dbReference type="ARBA" id="ARBA00047559"/>
    </source>
</evidence>
<dbReference type="AlphaFoldDB" id="A0ABC8LI49"/>
<dbReference type="SUPFAM" id="SSF56112">
    <property type="entry name" value="Protein kinase-like (PK-like)"/>
    <property type="match status" value="1"/>
</dbReference>
<comment type="similarity">
    <text evidence="1">Belongs to the protein kinase superfamily. STE Ser/Thr protein kinase family. MAP kinase kinase kinase subfamily.</text>
</comment>